<feature type="domain" description="ACT" evidence="12">
    <location>
        <begin position="319"/>
        <end position="389"/>
    </location>
</feature>
<comment type="similarity">
    <text evidence="3 11">Belongs to the D-isomer specific 2-hydroxyacid dehydrogenase family.</text>
</comment>
<evidence type="ECO:0000256" key="7">
    <source>
        <dbReference type="ARBA" id="ARBA00023002"/>
    </source>
</evidence>
<comment type="pathway">
    <text evidence="2">Amino-acid biosynthesis; L-serine biosynthesis; L-serine from 3-phospho-D-glycerate: step 1/3.</text>
</comment>
<gene>
    <name evidence="13" type="ORF">J0M35_05190</name>
</gene>
<dbReference type="CDD" id="cd12174">
    <property type="entry name" value="PGDH_like_3"/>
    <property type="match status" value="1"/>
</dbReference>
<keyword evidence="7 11" id="KW-0560">Oxidoreductase</keyword>
<dbReference type="InterPro" id="IPR036291">
    <property type="entry name" value="NAD(P)-bd_dom_sf"/>
</dbReference>
<evidence type="ECO:0000313" key="13">
    <source>
        <dbReference type="EMBL" id="MBN8659735.1"/>
    </source>
</evidence>
<name>A0A8J7TLE1_9BACT</name>
<dbReference type="EC" id="1.1.1.95" evidence="5"/>
<evidence type="ECO:0000259" key="12">
    <source>
        <dbReference type="PROSITE" id="PS51671"/>
    </source>
</evidence>
<evidence type="ECO:0000256" key="9">
    <source>
        <dbReference type="ARBA" id="ARBA00048126"/>
    </source>
</evidence>
<dbReference type="InterPro" id="IPR029753">
    <property type="entry name" value="D-isomer_DH_CS"/>
</dbReference>
<dbReference type="AlphaFoldDB" id="A0A8J7TLE1"/>
<evidence type="ECO:0000256" key="2">
    <source>
        <dbReference type="ARBA" id="ARBA00005216"/>
    </source>
</evidence>
<dbReference type="UniPathway" id="UPA00135">
    <property type="reaction ID" value="UER00196"/>
</dbReference>
<sequence length="390" mass="42079">MFKIQTLNNISVAGLERFPRDRYEIASEMNKPDALLLRSFNMHNLELPATLKAVGRAGAGVNNIPVDSCTKLGIPVFNAPGANANAVKELVLAAMLLSSRNIVQAWDFTRQLNGSDEEIDKLVESEKKKFLGIELAGRTLGVAGLGAIGVKVANAALSLGMKVIGYDPHITVSNAWQLHSDVKGVSSMSEVLASSDFVTVHVPLVAETTNLIDSKRLGKAKTGITILNFARPGIADEEAILQAINSGKVRAYVCDFPSNRLKDHPKVISLPHLGASTSEAEENCAIMVADQLRNYLEFGEIKNSVNFPDMHLPQGNAHRMLVANANVPHMIERISAAVSNANINILDMLNRSRGEVACTLLDLQEPAPQAVIDEISAVKGVLKVRVLDLK</sequence>
<dbReference type="EC" id="1.1.1.399" evidence="4"/>
<evidence type="ECO:0000313" key="14">
    <source>
        <dbReference type="Proteomes" id="UP000664277"/>
    </source>
</evidence>
<dbReference type="InterPro" id="IPR006139">
    <property type="entry name" value="D-isomer_2_OHA_DH_cat_dom"/>
</dbReference>
<dbReference type="PROSITE" id="PS00670">
    <property type="entry name" value="D_2_HYDROXYACID_DH_2"/>
    <property type="match status" value="1"/>
</dbReference>
<dbReference type="Pfam" id="PF00389">
    <property type="entry name" value="2-Hacid_dh"/>
    <property type="match status" value="1"/>
</dbReference>
<dbReference type="PANTHER" id="PTHR42938:SF47">
    <property type="entry name" value="HYDROXYPYRUVATE REDUCTASE"/>
    <property type="match status" value="1"/>
</dbReference>
<protein>
    <recommendedName>
        <fullName evidence="6">D-3-phosphoglycerate dehydrogenase</fullName>
        <ecNumber evidence="4">1.1.1.399</ecNumber>
        <ecNumber evidence="5">1.1.1.95</ecNumber>
    </recommendedName>
    <alternativeName>
        <fullName evidence="8">2-oxoglutarate reductase</fullName>
    </alternativeName>
</protein>
<evidence type="ECO:0000256" key="1">
    <source>
        <dbReference type="ARBA" id="ARBA00003800"/>
    </source>
</evidence>
<dbReference type="PROSITE" id="PS51671">
    <property type="entry name" value="ACT"/>
    <property type="match status" value="1"/>
</dbReference>
<evidence type="ECO:0000256" key="4">
    <source>
        <dbReference type="ARBA" id="ARBA00013001"/>
    </source>
</evidence>
<dbReference type="GO" id="GO:0051287">
    <property type="term" value="F:NAD binding"/>
    <property type="evidence" value="ECO:0007669"/>
    <property type="project" value="InterPro"/>
</dbReference>
<proteinExistence type="inferred from homology"/>
<comment type="caution">
    <text evidence="13">The sequence shown here is derived from an EMBL/GenBank/DDBJ whole genome shotgun (WGS) entry which is preliminary data.</text>
</comment>
<evidence type="ECO:0000256" key="5">
    <source>
        <dbReference type="ARBA" id="ARBA00013143"/>
    </source>
</evidence>
<evidence type="ECO:0000256" key="10">
    <source>
        <dbReference type="ARBA" id="ARBA00048731"/>
    </source>
</evidence>
<dbReference type="Proteomes" id="UP000664277">
    <property type="component" value="Unassembled WGS sequence"/>
</dbReference>
<comment type="catalytic activity">
    <reaction evidence="10">
        <text>(2R)-3-phosphoglycerate + NAD(+) = 3-phosphooxypyruvate + NADH + H(+)</text>
        <dbReference type="Rhea" id="RHEA:12641"/>
        <dbReference type="ChEBI" id="CHEBI:15378"/>
        <dbReference type="ChEBI" id="CHEBI:18110"/>
        <dbReference type="ChEBI" id="CHEBI:57540"/>
        <dbReference type="ChEBI" id="CHEBI:57945"/>
        <dbReference type="ChEBI" id="CHEBI:58272"/>
        <dbReference type="EC" id="1.1.1.95"/>
    </reaction>
</comment>
<comment type="catalytic activity">
    <reaction evidence="9">
        <text>(R)-2-hydroxyglutarate + NAD(+) = 2-oxoglutarate + NADH + H(+)</text>
        <dbReference type="Rhea" id="RHEA:49612"/>
        <dbReference type="ChEBI" id="CHEBI:15378"/>
        <dbReference type="ChEBI" id="CHEBI:15801"/>
        <dbReference type="ChEBI" id="CHEBI:16810"/>
        <dbReference type="ChEBI" id="CHEBI:57540"/>
        <dbReference type="ChEBI" id="CHEBI:57945"/>
        <dbReference type="EC" id="1.1.1.399"/>
    </reaction>
</comment>
<dbReference type="InterPro" id="IPR045865">
    <property type="entry name" value="ACT-like_dom_sf"/>
</dbReference>
<accession>A0A8J7TLE1</accession>
<evidence type="ECO:0000256" key="6">
    <source>
        <dbReference type="ARBA" id="ARBA00021582"/>
    </source>
</evidence>
<dbReference type="Gene3D" id="3.40.50.720">
    <property type="entry name" value="NAD(P)-binding Rossmann-like Domain"/>
    <property type="match status" value="2"/>
</dbReference>
<reference evidence="13" key="1">
    <citation type="submission" date="2021-02" db="EMBL/GenBank/DDBJ databases">
        <title>Genome-Resolved Metagenomics of a Microbial Community Performing Photosynthetic Biological Nutrient Removal.</title>
        <authorList>
            <person name="Mcdaniel E.A."/>
        </authorList>
    </citation>
    <scope>NUCLEOTIDE SEQUENCE</scope>
    <source>
        <strain evidence="13">UWPOB_OBS1</strain>
    </source>
</reference>
<organism evidence="13 14">
    <name type="scientific">Candidatus Obscuribacter phosphatis</name>
    <dbReference type="NCBI Taxonomy" id="1906157"/>
    <lineage>
        <taxon>Bacteria</taxon>
        <taxon>Bacillati</taxon>
        <taxon>Candidatus Melainabacteria</taxon>
        <taxon>Candidatus Obscuribacterales</taxon>
        <taxon>Candidatus Obscuribacteraceae</taxon>
        <taxon>Candidatus Obscuribacter</taxon>
    </lineage>
</organism>
<dbReference type="Pfam" id="PF02826">
    <property type="entry name" value="2-Hacid_dh_C"/>
    <property type="match status" value="1"/>
</dbReference>
<dbReference type="Gene3D" id="3.30.70.260">
    <property type="match status" value="1"/>
</dbReference>
<dbReference type="GO" id="GO:0004617">
    <property type="term" value="F:phosphoglycerate dehydrogenase activity"/>
    <property type="evidence" value="ECO:0007669"/>
    <property type="project" value="UniProtKB-EC"/>
</dbReference>
<dbReference type="SUPFAM" id="SSF55021">
    <property type="entry name" value="ACT-like"/>
    <property type="match status" value="1"/>
</dbReference>
<dbReference type="SUPFAM" id="SSF51735">
    <property type="entry name" value="NAD(P)-binding Rossmann-fold domains"/>
    <property type="match status" value="1"/>
</dbReference>
<dbReference type="SUPFAM" id="SSF52283">
    <property type="entry name" value="Formate/glycerate dehydrogenase catalytic domain-like"/>
    <property type="match status" value="1"/>
</dbReference>
<dbReference type="PANTHER" id="PTHR42938">
    <property type="entry name" value="FORMATE DEHYDROGENASE 1"/>
    <property type="match status" value="1"/>
</dbReference>
<dbReference type="InterPro" id="IPR006140">
    <property type="entry name" value="D-isomer_DH_NAD-bd"/>
</dbReference>
<evidence type="ECO:0000256" key="8">
    <source>
        <dbReference type="ARBA" id="ARBA00030455"/>
    </source>
</evidence>
<dbReference type="EMBL" id="JAFLCK010000005">
    <property type="protein sequence ID" value="MBN8659735.1"/>
    <property type="molecule type" value="Genomic_DNA"/>
</dbReference>
<comment type="function">
    <text evidence="1">Catalyzes the reversible oxidation of 3-phospho-D-glycerate to 3-phosphonooxypyruvate, the first step of the phosphorylated L-serine biosynthesis pathway. Also catalyzes the reversible oxidation of 2-hydroxyglutarate to 2-oxoglutarate.</text>
</comment>
<dbReference type="InterPro" id="IPR002912">
    <property type="entry name" value="ACT_dom"/>
</dbReference>
<evidence type="ECO:0000256" key="11">
    <source>
        <dbReference type="RuleBase" id="RU003719"/>
    </source>
</evidence>
<evidence type="ECO:0000256" key="3">
    <source>
        <dbReference type="ARBA" id="ARBA00005854"/>
    </source>
</evidence>